<name>A0ABW0E971_9BACT</name>
<feature type="transmembrane region" description="Helical" evidence="5">
    <location>
        <begin position="56"/>
        <end position="78"/>
    </location>
</feature>
<dbReference type="PANTHER" id="PTHR43701:SF12">
    <property type="entry name" value="MEMBRANE TRANSPORTER PROTEIN YTNM-RELATED"/>
    <property type="match status" value="1"/>
</dbReference>
<dbReference type="PANTHER" id="PTHR43701">
    <property type="entry name" value="MEMBRANE TRANSPORTER PROTEIN MJ0441-RELATED"/>
    <property type="match status" value="1"/>
</dbReference>
<evidence type="ECO:0000313" key="6">
    <source>
        <dbReference type="EMBL" id="MFC5269610.1"/>
    </source>
</evidence>
<evidence type="ECO:0000256" key="5">
    <source>
        <dbReference type="RuleBase" id="RU363041"/>
    </source>
</evidence>
<keyword evidence="2 5" id="KW-0812">Transmembrane</keyword>
<reference evidence="7" key="1">
    <citation type="journal article" date="2019" name="Int. J. Syst. Evol. Microbiol.">
        <title>The Global Catalogue of Microorganisms (GCM) 10K type strain sequencing project: providing services to taxonomists for standard genome sequencing and annotation.</title>
        <authorList>
            <consortium name="The Broad Institute Genomics Platform"/>
            <consortium name="The Broad Institute Genome Sequencing Center for Infectious Disease"/>
            <person name="Wu L."/>
            <person name="Ma J."/>
        </authorList>
    </citation>
    <scope>NUCLEOTIDE SEQUENCE [LARGE SCALE GENOMIC DNA]</scope>
    <source>
        <strain evidence="7">KACC 12602</strain>
    </source>
</reference>
<keyword evidence="5" id="KW-1003">Cell membrane</keyword>
<feature type="transmembrane region" description="Helical" evidence="5">
    <location>
        <begin position="276"/>
        <end position="296"/>
    </location>
</feature>
<evidence type="ECO:0000313" key="7">
    <source>
        <dbReference type="Proteomes" id="UP001596161"/>
    </source>
</evidence>
<evidence type="ECO:0000256" key="2">
    <source>
        <dbReference type="ARBA" id="ARBA00022692"/>
    </source>
</evidence>
<keyword evidence="4 5" id="KW-0472">Membrane</keyword>
<comment type="similarity">
    <text evidence="5">Belongs to the 4-toluene sulfonate uptake permease (TSUP) (TC 2.A.102) family.</text>
</comment>
<proteinExistence type="inferred from homology"/>
<comment type="subcellular location">
    <subcellularLocation>
        <location evidence="5">Cell membrane</location>
        <topology evidence="5">Multi-pass membrane protein</topology>
    </subcellularLocation>
    <subcellularLocation>
        <location evidence="1">Membrane</location>
        <topology evidence="1">Multi-pass membrane protein</topology>
    </subcellularLocation>
</comment>
<gene>
    <name evidence="6" type="ORF">ACFPIB_03245</name>
</gene>
<evidence type="ECO:0000256" key="4">
    <source>
        <dbReference type="ARBA" id="ARBA00023136"/>
    </source>
</evidence>
<organism evidence="6 7">
    <name type="scientific">Adhaeribacter terreus</name>
    <dbReference type="NCBI Taxonomy" id="529703"/>
    <lineage>
        <taxon>Bacteria</taxon>
        <taxon>Pseudomonadati</taxon>
        <taxon>Bacteroidota</taxon>
        <taxon>Cytophagia</taxon>
        <taxon>Cytophagales</taxon>
        <taxon>Hymenobacteraceae</taxon>
        <taxon>Adhaeribacter</taxon>
    </lineage>
</organism>
<feature type="transmembrane region" description="Helical" evidence="5">
    <location>
        <begin position="150"/>
        <end position="167"/>
    </location>
</feature>
<dbReference type="InterPro" id="IPR051598">
    <property type="entry name" value="TSUP/Inactive_protease-like"/>
</dbReference>
<keyword evidence="3 5" id="KW-1133">Transmembrane helix</keyword>
<comment type="caution">
    <text evidence="6">The sequence shown here is derived from an EMBL/GenBank/DDBJ whole genome shotgun (WGS) entry which is preliminary data.</text>
</comment>
<feature type="transmembrane region" description="Helical" evidence="5">
    <location>
        <begin position="247"/>
        <end position="267"/>
    </location>
</feature>
<dbReference type="Proteomes" id="UP001596161">
    <property type="component" value="Unassembled WGS sequence"/>
</dbReference>
<dbReference type="RefSeq" id="WP_378015991.1">
    <property type="nucleotide sequence ID" value="NZ_JBHSKT010000002.1"/>
</dbReference>
<feature type="transmembrane region" description="Helical" evidence="5">
    <location>
        <begin position="124"/>
        <end position="144"/>
    </location>
</feature>
<evidence type="ECO:0000256" key="3">
    <source>
        <dbReference type="ARBA" id="ARBA00022989"/>
    </source>
</evidence>
<protein>
    <recommendedName>
        <fullName evidence="5">Probable membrane transporter protein</fullName>
    </recommendedName>
</protein>
<feature type="transmembrane region" description="Helical" evidence="5">
    <location>
        <begin position="90"/>
        <end position="112"/>
    </location>
</feature>
<dbReference type="Pfam" id="PF01925">
    <property type="entry name" value="TauE"/>
    <property type="match status" value="1"/>
</dbReference>
<dbReference type="EMBL" id="JBHSKT010000002">
    <property type="protein sequence ID" value="MFC5269610.1"/>
    <property type="molecule type" value="Genomic_DNA"/>
</dbReference>
<dbReference type="InterPro" id="IPR002781">
    <property type="entry name" value="TM_pro_TauE-like"/>
</dbReference>
<feature type="transmembrane region" description="Helical" evidence="5">
    <location>
        <begin position="12"/>
        <end position="35"/>
    </location>
</feature>
<evidence type="ECO:0000256" key="1">
    <source>
        <dbReference type="ARBA" id="ARBA00004141"/>
    </source>
</evidence>
<keyword evidence="7" id="KW-1185">Reference proteome</keyword>
<sequence>MKPDLYSLPPFIKWLVLTLVCLLFFTLLIMLFHDFRKVYGEWSFHIAFANLMEKEFLKFLLIGFLAQVIDGALGMAYGVSAASFLMSFGVPPAITSACVHLAEVFTTGVSGLSHIRFGNIHRDLFKKLVIPGVAGAITGAYLLSSVDMKIIKPFVAIYLIFVGLLIIKKAYGIIKPESEIKNMALLGLAGGFIDSVGGGGWGPVVTSTLLGKGQHPRFAIGSVNLAEFFVALSSSSVFTIFMGIPDWNVILGLIAGGVIAAPFAAYLCKKINPKKLMIVVGLVIIGLSIRTLYLFFW</sequence>
<feature type="transmembrane region" description="Helical" evidence="5">
    <location>
        <begin position="218"/>
        <end position="241"/>
    </location>
</feature>
<accession>A0ABW0E971</accession>